<organism evidence="1 2">
    <name type="scientific">Erwinia phage Cronus</name>
    <dbReference type="NCBI Taxonomy" id="2163633"/>
    <lineage>
        <taxon>Viruses</taxon>
        <taxon>Duplodnaviria</taxon>
        <taxon>Heunggongvirae</taxon>
        <taxon>Uroviricota</taxon>
        <taxon>Caudoviricetes</taxon>
        <taxon>Pantevenvirales</taxon>
        <taxon>Straboviridae</taxon>
        <taxon>Tevenvirinae</taxon>
        <taxon>Risoevirus</taxon>
        <taxon>Risoevirus cronus</taxon>
        <taxon>Roskildevirus cronus</taxon>
    </lineage>
</organism>
<dbReference type="Proteomes" id="UP000246316">
    <property type="component" value="Segment"/>
</dbReference>
<accession>A0A2S1GM96</accession>
<protein>
    <submittedName>
        <fullName evidence="1">Uncharacterized protein</fullName>
    </submittedName>
</protein>
<dbReference type="KEGG" id="vg:65112642"/>
<name>A0A2S1GM96_9CAUD</name>
<dbReference type="GeneID" id="65112642"/>
<dbReference type="EMBL" id="MH059636">
    <property type="protein sequence ID" value="AWD90500.1"/>
    <property type="molecule type" value="Genomic_DNA"/>
</dbReference>
<evidence type="ECO:0000313" key="2">
    <source>
        <dbReference type="Proteomes" id="UP000246316"/>
    </source>
</evidence>
<reference evidence="1" key="1">
    <citation type="submission" date="2018-03" db="EMBL/GenBank/DDBJ databases">
        <title>Phage therapy in agriculture - a green tech approach to combat plant pathogenic bacteria.</title>
        <authorList>
            <person name="Carstens A.B."/>
            <person name="Djurhuus A.M."/>
            <person name="Hansen L.H."/>
        </authorList>
    </citation>
    <scope>NUCLEOTIDE SEQUENCE [LARGE SCALE GENOMIC DNA]</scope>
</reference>
<evidence type="ECO:0000313" key="1">
    <source>
        <dbReference type="EMBL" id="AWD90500.1"/>
    </source>
</evidence>
<proteinExistence type="predicted"/>
<dbReference type="RefSeq" id="YP_010095008.1">
    <property type="nucleotide sequence ID" value="NC_055743.1"/>
</dbReference>
<keyword evidence="2" id="KW-1185">Reference proteome</keyword>
<sequence>MKLNKQTQIFEGELTNGKSFVLDLIKRGESWLFGVKVEGKPSFFTCSNDFEEKLSSEITLKLSQQLEDLGIPGEDVNHFINQLAKLV</sequence>